<sequence>MDIVMVDFTEQLRNDRRAYVRLRERAALIAATYPTDIGKAAADQCRVLDGAIANVDAALPGTSRIGHKRT</sequence>
<proteinExistence type="predicted"/>
<dbReference type="EMBL" id="JAGEPA010000001">
    <property type="protein sequence ID" value="MBO1427863.1"/>
    <property type="molecule type" value="Genomic_DNA"/>
</dbReference>
<organism evidence="1 2">
    <name type="scientific">Bradyrhizobium quebecense</name>
    <dbReference type="NCBI Taxonomy" id="2748629"/>
    <lineage>
        <taxon>Bacteria</taxon>
        <taxon>Pseudomonadati</taxon>
        <taxon>Pseudomonadota</taxon>
        <taxon>Alphaproteobacteria</taxon>
        <taxon>Hyphomicrobiales</taxon>
        <taxon>Nitrobacteraceae</taxon>
        <taxon>Bradyrhizobium</taxon>
    </lineage>
</organism>
<comment type="caution">
    <text evidence="1">The sequence shown here is derived from an EMBL/GenBank/DDBJ whole genome shotgun (WGS) entry which is preliminary data.</text>
</comment>
<dbReference type="RefSeq" id="WP_207829624.1">
    <property type="nucleotide sequence ID" value="NZ_CP088282.1"/>
</dbReference>
<protein>
    <submittedName>
        <fullName evidence="1">Uncharacterized protein</fullName>
    </submittedName>
</protein>
<keyword evidence="2" id="KW-1185">Reference proteome</keyword>
<reference evidence="1" key="1">
    <citation type="journal article" date="2021" name="Int. J. Syst. Evol. Microbiol.">
        <title>Bradyrhizobium septentrionale sp. nov. (sv. septentrionale) and Bradyrhizobium quebecense sp. nov. (sv. septentrionale) associated with legumes native to Canada possess rearranged symbiosis genes and numerous insertion sequences.</title>
        <authorList>
            <person name="Bromfield E.S.P."/>
            <person name="Cloutier S."/>
        </authorList>
    </citation>
    <scope>NUCLEOTIDE SEQUENCE</scope>
    <source>
        <strain evidence="1">12S5</strain>
    </source>
</reference>
<evidence type="ECO:0000313" key="2">
    <source>
        <dbReference type="Proteomes" id="UP000692816"/>
    </source>
</evidence>
<accession>A0ABS3M8R8</accession>
<dbReference type="Proteomes" id="UP000692816">
    <property type="component" value="Unassembled WGS sequence"/>
</dbReference>
<name>A0ABS3M8R8_9BRAD</name>
<gene>
    <name evidence="1" type="ORF">J4P68_00235</name>
</gene>
<evidence type="ECO:0000313" key="1">
    <source>
        <dbReference type="EMBL" id="MBO1427863.1"/>
    </source>
</evidence>